<organism evidence="4">
    <name type="scientific">marine sediment metagenome</name>
    <dbReference type="NCBI Taxonomy" id="412755"/>
    <lineage>
        <taxon>unclassified sequences</taxon>
        <taxon>metagenomes</taxon>
        <taxon>ecological metagenomes</taxon>
    </lineage>
</organism>
<comment type="caution">
    <text evidence="4">The sequence shown here is derived from an EMBL/GenBank/DDBJ whole genome shotgun (WGS) entry which is preliminary data.</text>
</comment>
<dbReference type="GO" id="GO:0008173">
    <property type="term" value="F:RNA methyltransferase activity"/>
    <property type="evidence" value="ECO:0007669"/>
    <property type="project" value="InterPro"/>
</dbReference>
<reference evidence="4" key="1">
    <citation type="journal article" date="2015" name="Nature">
        <title>Complex archaea that bridge the gap between prokaryotes and eukaryotes.</title>
        <authorList>
            <person name="Spang A."/>
            <person name="Saw J.H."/>
            <person name="Jorgensen S.L."/>
            <person name="Zaremba-Niedzwiedzka K."/>
            <person name="Martijn J."/>
            <person name="Lind A.E."/>
            <person name="van Eijk R."/>
            <person name="Schleper C."/>
            <person name="Guy L."/>
            <person name="Ettema T.J."/>
        </authorList>
    </citation>
    <scope>NUCLEOTIDE SEQUENCE</scope>
</reference>
<sequence>MGTEHDQDALLRRVDGSSVVDTRNVADEFKGVGLDVIRDVLEGRRRPFATLILNIDYDLNISTIVRSHNAFCGQEIFYLGRRKFNRKGCVGTYLYENITYFLNLEEAKASIPSGYTWIGIDNRPGAVPISDFNWPDRPLLVFGHEREGLDFLPELPYHCTSVVMIPQTGSVRSLNVSVAAGITMYDLSHKKGWL</sequence>
<evidence type="ECO:0000256" key="1">
    <source>
        <dbReference type="ARBA" id="ARBA00022603"/>
    </source>
</evidence>
<protein>
    <recommendedName>
        <fullName evidence="3">tRNA/rRNA methyltransferase SpoU type domain-containing protein</fullName>
    </recommendedName>
</protein>
<dbReference type="SUPFAM" id="SSF75217">
    <property type="entry name" value="alpha/beta knot"/>
    <property type="match status" value="1"/>
</dbReference>
<dbReference type="GO" id="GO:0003723">
    <property type="term" value="F:RNA binding"/>
    <property type="evidence" value="ECO:0007669"/>
    <property type="project" value="InterPro"/>
</dbReference>
<proteinExistence type="predicted"/>
<dbReference type="GO" id="GO:0032259">
    <property type="term" value="P:methylation"/>
    <property type="evidence" value="ECO:0007669"/>
    <property type="project" value="UniProtKB-KW"/>
</dbReference>
<dbReference type="InterPro" id="IPR001537">
    <property type="entry name" value="SpoU_MeTrfase"/>
</dbReference>
<name>A0A0F9IAX1_9ZZZZ</name>
<dbReference type="GO" id="GO:0006396">
    <property type="term" value="P:RNA processing"/>
    <property type="evidence" value="ECO:0007669"/>
    <property type="project" value="InterPro"/>
</dbReference>
<dbReference type="Pfam" id="PF00588">
    <property type="entry name" value="SpoU_methylase"/>
    <property type="match status" value="1"/>
</dbReference>
<feature type="domain" description="tRNA/rRNA methyltransferase SpoU type" evidence="3">
    <location>
        <begin position="52"/>
        <end position="185"/>
    </location>
</feature>
<dbReference type="AlphaFoldDB" id="A0A0F9IAX1"/>
<evidence type="ECO:0000313" key="4">
    <source>
        <dbReference type="EMBL" id="KKM24751.1"/>
    </source>
</evidence>
<dbReference type="EMBL" id="LAZR01012858">
    <property type="protein sequence ID" value="KKM24751.1"/>
    <property type="molecule type" value="Genomic_DNA"/>
</dbReference>
<dbReference type="InterPro" id="IPR029028">
    <property type="entry name" value="Alpha/beta_knot_MTases"/>
</dbReference>
<evidence type="ECO:0000259" key="3">
    <source>
        <dbReference type="Pfam" id="PF00588"/>
    </source>
</evidence>
<dbReference type="PANTHER" id="PTHR43191">
    <property type="entry name" value="RRNA METHYLTRANSFERASE 3"/>
    <property type="match status" value="1"/>
</dbReference>
<keyword evidence="2" id="KW-0808">Transferase</keyword>
<accession>A0A0F9IAX1</accession>
<dbReference type="InterPro" id="IPR051259">
    <property type="entry name" value="rRNA_Methyltransferase"/>
</dbReference>
<dbReference type="Gene3D" id="3.40.1280.10">
    <property type="match status" value="1"/>
</dbReference>
<dbReference type="PANTHER" id="PTHR43191:SF7">
    <property type="entry name" value="OBP33PEP LIKE PROTEIN"/>
    <property type="match status" value="1"/>
</dbReference>
<gene>
    <name evidence="4" type="ORF">LCGC14_1601980</name>
</gene>
<keyword evidence="1" id="KW-0489">Methyltransferase</keyword>
<dbReference type="InterPro" id="IPR029026">
    <property type="entry name" value="tRNA_m1G_MTases_N"/>
</dbReference>
<evidence type="ECO:0000256" key="2">
    <source>
        <dbReference type="ARBA" id="ARBA00022679"/>
    </source>
</evidence>